<dbReference type="InterPro" id="IPR002885">
    <property type="entry name" value="PPR_rpt"/>
</dbReference>
<keyword evidence="2" id="KW-0677">Repeat</keyword>
<proteinExistence type="inferred from homology"/>
<dbReference type="PANTHER" id="PTHR47447">
    <property type="entry name" value="OS03G0856100 PROTEIN"/>
    <property type="match status" value="1"/>
</dbReference>
<feature type="repeat" description="PPR" evidence="3">
    <location>
        <begin position="1"/>
        <end position="28"/>
    </location>
</feature>
<dbReference type="Proteomes" id="UP000215914">
    <property type="component" value="Unassembled WGS sequence"/>
</dbReference>
<evidence type="ECO:0000313" key="5">
    <source>
        <dbReference type="Proteomes" id="UP000215914"/>
    </source>
</evidence>
<dbReference type="Pfam" id="PF13041">
    <property type="entry name" value="PPR_2"/>
    <property type="match status" value="1"/>
</dbReference>
<protein>
    <submittedName>
        <fullName evidence="4">Tetratricopeptide-like helical domain superfamily</fullName>
    </submittedName>
</protein>
<dbReference type="EMBL" id="MNCJ02000322">
    <property type="protein sequence ID" value="KAF5800259.1"/>
    <property type="molecule type" value="Genomic_DNA"/>
</dbReference>
<keyword evidence="5" id="KW-1185">Reference proteome</keyword>
<feature type="repeat" description="PPR" evidence="3">
    <location>
        <begin position="29"/>
        <end position="63"/>
    </location>
</feature>
<dbReference type="InterPro" id="IPR011990">
    <property type="entry name" value="TPR-like_helical_dom_sf"/>
</dbReference>
<comment type="similarity">
    <text evidence="1">Belongs to the PPR family. P subfamily.</text>
</comment>
<dbReference type="AlphaFoldDB" id="A0A9K3INN2"/>
<comment type="caution">
    <text evidence="4">The sequence shown here is derived from an EMBL/GenBank/DDBJ whole genome shotgun (WGS) entry which is preliminary data.</text>
</comment>
<dbReference type="Pfam" id="PF01535">
    <property type="entry name" value="PPR"/>
    <property type="match status" value="1"/>
</dbReference>
<reference evidence="4" key="1">
    <citation type="journal article" date="2017" name="Nature">
        <title>The sunflower genome provides insights into oil metabolism, flowering and Asterid evolution.</title>
        <authorList>
            <person name="Badouin H."/>
            <person name="Gouzy J."/>
            <person name="Grassa C.J."/>
            <person name="Murat F."/>
            <person name="Staton S.E."/>
            <person name="Cottret L."/>
            <person name="Lelandais-Briere C."/>
            <person name="Owens G.L."/>
            <person name="Carrere S."/>
            <person name="Mayjonade B."/>
            <person name="Legrand L."/>
            <person name="Gill N."/>
            <person name="Kane N.C."/>
            <person name="Bowers J.E."/>
            <person name="Hubner S."/>
            <person name="Bellec A."/>
            <person name="Berard A."/>
            <person name="Berges H."/>
            <person name="Blanchet N."/>
            <person name="Boniface M.C."/>
            <person name="Brunel D."/>
            <person name="Catrice O."/>
            <person name="Chaidir N."/>
            <person name="Claudel C."/>
            <person name="Donnadieu C."/>
            <person name="Faraut T."/>
            <person name="Fievet G."/>
            <person name="Helmstetter N."/>
            <person name="King M."/>
            <person name="Knapp S.J."/>
            <person name="Lai Z."/>
            <person name="Le Paslier M.C."/>
            <person name="Lippi Y."/>
            <person name="Lorenzon L."/>
            <person name="Mandel J.R."/>
            <person name="Marage G."/>
            <person name="Marchand G."/>
            <person name="Marquand E."/>
            <person name="Bret-Mestries E."/>
            <person name="Morien E."/>
            <person name="Nambeesan S."/>
            <person name="Nguyen T."/>
            <person name="Pegot-Espagnet P."/>
            <person name="Pouilly N."/>
            <person name="Raftis F."/>
            <person name="Sallet E."/>
            <person name="Schiex T."/>
            <person name="Thomas J."/>
            <person name="Vandecasteele C."/>
            <person name="Vares D."/>
            <person name="Vear F."/>
            <person name="Vautrin S."/>
            <person name="Crespi M."/>
            <person name="Mangin B."/>
            <person name="Burke J.M."/>
            <person name="Salse J."/>
            <person name="Munos S."/>
            <person name="Vincourt P."/>
            <person name="Rieseberg L.H."/>
            <person name="Langlade N.B."/>
        </authorList>
    </citation>
    <scope>NUCLEOTIDE SEQUENCE</scope>
    <source>
        <tissue evidence="4">Leaves</tissue>
    </source>
</reference>
<sequence length="95" mass="10868">MISVHCQQGLFGKAKELLRKMEEKGCLANSVTYNVIVQEFLKEKAFEEAEILLEEMISRGFSPDSTTFEMLLNQIPSTRQDSPMQTIIQKLTNIK</sequence>
<evidence type="ECO:0000256" key="3">
    <source>
        <dbReference type="PROSITE-ProRule" id="PRU00708"/>
    </source>
</evidence>
<dbReference type="NCBIfam" id="TIGR00756">
    <property type="entry name" value="PPR"/>
    <property type="match status" value="2"/>
</dbReference>
<organism evidence="4 5">
    <name type="scientific">Helianthus annuus</name>
    <name type="common">Common sunflower</name>
    <dbReference type="NCBI Taxonomy" id="4232"/>
    <lineage>
        <taxon>Eukaryota</taxon>
        <taxon>Viridiplantae</taxon>
        <taxon>Streptophyta</taxon>
        <taxon>Embryophyta</taxon>
        <taxon>Tracheophyta</taxon>
        <taxon>Spermatophyta</taxon>
        <taxon>Magnoliopsida</taxon>
        <taxon>eudicotyledons</taxon>
        <taxon>Gunneridae</taxon>
        <taxon>Pentapetalae</taxon>
        <taxon>asterids</taxon>
        <taxon>campanulids</taxon>
        <taxon>Asterales</taxon>
        <taxon>Asteraceae</taxon>
        <taxon>Asteroideae</taxon>
        <taxon>Heliantheae alliance</taxon>
        <taxon>Heliantheae</taxon>
        <taxon>Helianthus</taxon>
    </lineage>
</organism>
<dbReference type="PROSITE" id="PS51375">
    <property type="entry name" value="PPR"/>
    <property type="match status" value="2"/>
</dbReference>
<evidence type="ECO:0000256" key="2">
    <source>
        <dbReference type="ARBA" id="ARBA00022737"/>
    </source>
</evidence>
<dbReference type="PANTHER" id="PTHR47447:SF28">
    <property type="entry name" value="PENTACOTRIPEPTIDE-REPEAT REGION OF PRORP DOMAIN-CONTAINING PROTEIN"/>
    <property type="match status" value="1"/>
</dbReference>
<name>A0A9K3INN2_HELAN</name>
<accession>A0A9K3INN2</accession>
<reference evidence="4" key="2">
    <citation type="submission" date="2020-06" db="EMBL/GenBank/DDBJ databases">
        <title>Helianthus annuus Genome sequencing and assembly Release 2.</title>
        <authorList>
            <person name="Gouzy J."/>
            <person name="Langlade N."/>
            <person name="Munos S."/>
        </authorList>
    </citation>
    <scope>NUCLEOTIDE SEQUENCE</scope>
    <source>
        <tissue evidence="4">Leaves</tissue>
    </source>
</reference>
<evidence type="ECO:0000313" key="4">
    <source>
        <dbReference type="EMBL" id="KAF5800259.1"/>
    </source>
</evidence>
<gene>
    <name evidence="4" type="ORF">HanXRQr2_Chr07g0314041</name>
</gene>
<evidence type="ECO:0000256" key="1">
    <source>
        <dbReference type="ARBA" id="ARBA00007626"/>
    </source>
</evidence>
<dbReference type="Gene3D" id="1.25.40.10">
    <property type="entry name" value="Tetratricopeptide repeat domain"/>
    <property type="match status" value="1"/>
</dbReference>
<dbReference type="Gramene" id="mRNA:HanXRQr2_Chr07g0314041">
    <property type="protein sequence ID" value="CDS:HanXRQr2_Chr07g0314041.1"/>
    <property type="gene ID" value="HanXRQr2_Chr07g0314041"/>
</dbReference>